<evidence type="ECO:0000256" key="2">
    <source>
        <dbReference type="SAM" id="MobiDB-lite"/>
    </source>
</evidence>
<feature type="region of interest" description="Disordered" evidence="2">
    <location>
        <begin position="18"/>
        <end position="53"/>
    </location>
</feature>
<evidence type="ECO:0000313" key="4">
    <source>
        <dbReference type="Proteomes" id="UP001221686"/>
    </source>
</evidence>
<sequence length="525" mass="56073">MAHRSLVSVLALACACPGSGSSDSEGTTTGVATTEAATTGASATTAPTTGEPGTEVASVVHSFGNYLMTPYLEIEPCVQWTLHNDEPIYVNAVTLVNDGGFHHSNWFAVPEEVFAGEDGFWDCSSREYNEITAAVEGTVLFAQSTQSRQEAMQLPAGAVIKIPARHKIVAGVHLLNLGSTDLDSELRMALDIIHPRDIEAVLAAMHLDYRDLAIPAGKHSRFTGNCSFRHDVEKATGKPLDVKLYYVLPHYHYLGEFFGLQVMGGSRDGEVLFQLDGFNGGANGAAFDPPVDLSDADGLRFSCGFNNWLNKEVGYGIGDQEMCMMLGLIDARVMIESRVSQNSQLVGVDDGKVMHEAECDNYALFKNPAQGPPAPEELARPLYVPPADPGDVDLEPTKSCFDSAPTAAPDAPVTLTSVRDSIFTPSCTFSSCHDDGAPAAGLDLQTADGLADRLLNHDVAADTPDALVTPGDPQASWLYRLVAECEPQNGEGAVVRHMPFNAPTLLPDPLVAKLRAWIEAGALDD</sequence>
<dbReference type="SUPFAM" id="SSF49742">
    <property type="entry name" value="PHM/PNGase F"/>
    <property type="match status" value="1"/>
</dbReference>
<dbReference type="PROSITE" id="PS51257">
    <property type="entry name" value="PROKAR_LIPOPROTEIN"/>
    <property type="match status" value="1"/>
</dbReference>
<dbReference type="Proteomes" id="UP001221686">
    <property type="component" value="Unassembled WGS sequence"/>
</dbReference>
<name>A0ABT5DXZ9_9BACT</name>
<dbReference type="EMBL" id="JAQNDL010000001">
    <property type="protein sequence ID" value="MDC0718499.1"/>
    <property type="molecule type" value="Genomic_DNA"/>
</dbReference>
<accession>A0ABT5DXZ9</accession>
<organism evidence="3 4">
    <name type="scientific">Nannocystis bainbridge</name>
    <dbReference type="NCBI Taxonomy" id="2995303"/>
    <lineage>
        <taxon>Bacteria</taxon>
        <taxon>Pseudomonadati</taxon>
        <taxon>Myxococcota</taxon>
        <taxon>Polyangia</taxon>
        <taxon>Nannocystales</taxon>
        <taxon>Nannocystaceae</taxon>
        <taxon>Nannocystis</taxon>
    </lineage>
</organism>
<evidence type="ECO:0000313" key="3">
    <source>
        <dbReference type="EMBL" id="MDC0718499.1"/>
    </source>
</evidence>
<reference evidence="3 4" key="1">
    <citation type="submission" date="2022-11" db="EMBL/GenBank/DDBJ databases">
        <title>Minimal conservation of predation-associated metabolite biosynthetic gene clusters underscores biosynthetic potential of Myxococcota including descriptions for ten novel species: Archangium lansinium sp. nov., Myxococcus landrumus sp. nov., Nannocystis bai.</title>
        <authorList>
            <person name="Ahearne A."/>
            <person name="Stevens C."/>
            <person name="Dowd S."/>
        </authorList>
    </citation>
    <scope>NUCLEOTIDE SEQUENCE [LARGE SCALE GENOMIC DNA]</scope>
    <source>
        <strain evidence="3 4">BB15-2</strain>
    </source>
</reference>
<keyword evidence="4" id="KW-1185">Reference proteome</keyword>
<dbReference type="RefSeq" id="WP_272086978.1">
    <property type="nucleotide sequence ID" value="NZ_JAQNDL010000001.1"/>
</dbReference>
<evidence type="ECO:0008006" key="5">
    <source>
        <dbReference type="Google" id="ProtNLM"/>
    </source>
</evidence>
<keyword evidence="1" id="KW-1015">Disulfide bond</keyword>
<proteinExistence type="predicted"/>
<gene>
    <name evidence="3" type="ORF">POL25_16435</name>
</gene>
<comment type="caution">
    <text evidence="3">The sequence shown here is derived from an EMBL/GenBank/DDBJ whole genome shotgun (WGS) entry which is preliminary data.</text>
</comment>
<protein>
    <recommendedName>
        <fullName evidence="5">Copper type II ascorbate-dependent monooxygenase C-terminal domain-containing protein</fullName>
    </recommendedName>
</protein>
<dbReference type="InterPro" id="IPR014784">
    <property type="entry name" value="Cu2_ascorb_mOase-like_C"/>
</dbReference>
<dbReference type="Gene3D" id="2.60.120.230">
    <property type="match status" value="1"/>
</dbReference>
<dbReference type="InterPro" id="IPR008977">
    <property type="entry name" value="PHM/PNGase_F_dom_sf"/>
</dbReference>
<evidence type="ECO:0000256" key="1">
    <source>
        <dbReference type="ARBA" id="ARBA00023157"/>
    </source>
</evidence>